<evidence type="ECO:0000256" key="5">
    <source>
        <dbReference type="ARBA" id="ARBA00023163"/>
    </source>
</evidence>
<proteinExistence type="predicted"/>
<dbReference type="PROSITE" id="PS50090">
    <property type="entry name" value="MYB_LIKE"/>
    <property type="match status" value="1"/>
</dbReference>
<evidence type="ECO:0000256" key="3">
    <source>
        <dbReference type="ARBA" id="ARBA00023015"/>
    </source>
</evidence>
<evidence type="ECO:0000256" key="4">
    <source>
        <dbReference type="ARBA" id="ARBA00023125"/>
    </source>
</evidence>
<keyword evidence="10" id="KW-1185">Reference proteome</keyword>
<reference evidence="9" key="1">
    <citation type="journal article" date="2022" name="Front. Genet.">
        <title>Chromosome-Scale Assembly of the Dendrobium nobile Genome Provides Insights Into the Molecular Mechanism of the Biosynthesis of the Medicinal Active Ingredient of Dendrobium.</title>
        <authorList>
            <person name="Xu Q."/>
            <person name="Niu S.-C."/>
            <person name="Li K.-L."/>
            <person name="Zheng P.-J."/>
            <person name="Zhang X.-J."/>
            <person name="Jia Y."/>
            <person name="Liu Y."/>
            <person name="Niu Y.-X."/>
            <person name="Yu L.-H."/>
            <person name="Chen D.-F."/>
            <person name="Zhang G.-Q."/>
        </authorList>
    </citation>
    <scope>NUCLEOTIDE SEQUENCE</scope>
    <source>
        <tissue evidence="9">Leaf</tissue>
    </source>
</reference>
<evidence type="ECO:0000256" key="1">
    <source>
        <dbReference type="ARBA" id="ARBA00004123"/>
    </source>
</evidence>
<keyword evidence="4" id="KW-0238">DNA-binding</keyword>
<evidence type="ECO:0000313" key="10">
    <source>
        <dbReference type="Proteomes" id="UP000829196"/>
    </source>
</evidence>
<dbReference type="GO" id="GO:0003677">
    <property type="term" value="F:DNA binding"/>
    <property type="evidence" value="ECO:0007669"/>
    <property type="project" value="UniProtKB-KW"/>
</dbReference>
<evidence type="ECO:0000259" key="7">
    <source>
        <dbReference type="PROSITE" id="PS50090"/>
    </source>
</evidence>
<dbReference type="InterPro" id="IPR001005">
    <property type="entry name" value="SANT/Myb"/>
</dbReference>
<gene>
    <name evidence="9" type="ORF">KFK09_000741</name>
</gene>
<dbReference type="Pfam" id="PF00249">
    <property type="entry name" value="Myb_DNA-binding"/>
    <property type="match status" value="1"/>
</dbReference>
<comment type="subcellular location">
    <subcellularLocation>
        <location evidence="1">Nucleus</location>
    </subcellularLocation>
</comment>
<dbReference type="SMART" id="SM00717">
    <property type="entry name" value="SANT"/>
    <property type="match status" value="1"/>
</dbReference>
<organism evidence="9 10">
    <name type="scientific">Dendrobium nobile</name>
    <name type="common">Orchid</name>
    <dbReference type="NCBI Taxonomy" id="94219"/>
    <lineage>
        <taxon>Eukaryota</taxon>
        <taxon>Viridiplantae</taxon>
        <taxon>Streptophyta</taxon>
        <taxon>Embryophyta</taxon>
        <taxon>Tracheophyta</taxon>
        <taxon>Spermatophyta</taxon>
        <taxon>Magnoliopsida</taxon>
        <taxon>Liliopsida</taxon>
        <taxon>Asparagales</taxon>
        <taxon>Orchidaceae</taxon>
        <taxon>Epidendroideae</taxon>
        <taxon>Malaxideae</taxon>
        <taxon>Dendrobiinae</taxon>
        <taxon>Dendrobium</taxon>
    </lineage>
</organism>
<dbReference type="PANTHER" id="PTHR10641:SF1387">
    <property type="entry name" value="OS08G0486300 PROTEIN"/>
    <property type="match status" value="1"/>
</dbReference>
<dbReference type="OrthoDB" id="2143914at2759"/>
<evidence type="ECO:0000256" key="2">
    <source>
        <dbReference type="ARBA" id="ARBA00022737"/>
    </source>
</evidence>
<feature type="domain" description="HTH myb-type" evidence="8">
    <location>
        <begin position="9"/>
        <end position="65"/>
    </location>
</feature>
<protein>
    <submittedName>
        <fullName evidence="9">Uncharacterized protein</fullName>
    </submittedName>
</protein>
<dbReference type="FunFam" id="1.10.10.60:FF:000001">
    <property type="entry name" value="MYB-related transcription factor"/>
    <property type="match status" value="1"/>
</dbReference>
<name>A0A8T3C9G2_DENNO</name>
<evidence type="ECO:0000259" key="8">
    <source>
        <dbReference type="PROSITE" id="PS51294"/>
    </source>
</evidence>
<keyword evidence="2" id="KW-0677">Repeat</keyword>
<dbReference type="AlphaFoldDB" id="A0A8T3C9G2"/>
<dbReference type="GO" id="GO:0005634">
    <property type="term" value="C:nucleus"/>
    <property type="evidence" value="ECO:0007669"/>
    <property type="project" value="UniProtKB-SubCell"/>
</dbReference>
<dbReference type="EMBL" id="JAGYWB010000001">
    <property type="protein sequence ID" value="KAI0531188.1"/>
    <property type="molecule type" value="Genomic_DNA"/>
</dbReference>
<dbReference type="Proteomes" id="UP000829196">
    <property type="component" value="Unassembled WGS sequence"/>
</dbReference>
<dbReference type="PROSITE" id="PS51294">
    <property type="entry name" value="HTH_MYB"/>
    <property type="match status" value="1"/>
</dbReference>
<keyword evidence="5" id="KW-0804">Transcription</keyword>
<accession>A0A8T3C9G2</accession>
<dbReference type="InterPro" id="IPR009057">
    <property type="entry name" value="Homeodomain-like_sf"/>
</dbReference>
<comment type="caution">
    <text evidence="9">The sequence shown here is derived from an EMBL/GenBank/DDBJ whole genome shotgun (WGS) entry which is preliminary data.</text>
</comment>
<feature type="domain" description="Myb-like" evidence="7">
    <location>
        <begin position="9"/>
        <end position="61"/>
    </location>
</feature>
<dbReference type="Gene3D" id="1.10.10.60">
    <property type="entry name" value="Homeodomain-like"/>
    <property type="match status" value="1"/>
</dbReference>
<evidence type="ECO:0000256" key="6">
    <source>
        <dbReference type="ARBA" id="ARBA00023242"/>
    </source>
</evidence>
<dbReference type="InterPro" id="IPR015495">
    <property type="entry name" value="Myb_TF_plants"/>
</dbReference>
<dbReference type="CDD" id="cd00167">
    <property type="entry name" value="SANT"/>
    <property type="match status" value="1"/>
</dbReference>
<evidence type="ECO:0000313" key="9">
    <source>
        <dbReference type="EMBL" id="KAI0531188.1"/>
    </source>
</evidence>
<dbReference type="PANTHER" id="PTHR10641">
    <property type="entry name" value="MYB FAMILY TRANSCRIPTION FACTOR"/>
    <property type="match status" value="1"/>
</dbReference>
<dbReference type="InterPro" id="IPR017930">
    <property type="entry name" value="Myb_dom"/>
</dbReference>
<sequence length="88" mass="10323">MGRSPYWDDNDLKNGPWTLEEDHKLVHYIQQHGHCSWRALSKLVGFNRCGNSCSLRWTNYLMPYIKRGKFSPEDAQTILNFHSILGNK</sequence>
<dbReference type="SMR" id="A0A8T3C9G2"/>
<keyword evidence="6" id="KW-0539">Nucleus</keyword>
<keyword evidence="3" id="KW-0805">Transcription regulation</keyword>
<dbReference type="SUPFAM" id="SSF46689">
    <property type="entry name" value="Homeodomain-like"/>
    <property type="match status" value="1"/>
</dbReference>